<dbReference type="Proteomes" id="UP000297703">
    <property type="component" value="Unassembled WGS sequence"/>
</dbReference>
<dbReference type="CDD" id="cd05356">
    <property type="entry name" value="17beta-HSD1_like_SDR_c"/>
    <property type="match status" value="1"/>
</dbReference>
<evidence type="ECO:0000313" key="6">
    <source>
        <dbReference type="Proteomes" id="UP000297703"/>
    </source>
</evidence>
<dbReference type="Pfam" id="PF00106">
    <property type="entry name" value="adh_short"/>
    <property type="match status" value="1"/>
</dbReference>
<dbReference type="InterPro" id="IPR051019">
    <property type="entry name" value="VLCFA-Steroid_DH"/>
</dbReference>
<reference evidence="5 6" key="1">
    <citation type="submission" date="2019-04" db="EMBL/GenBank/DDBJ databases">
        <title>Draft genome of the big-headed turtle Platysternon megacephalum.</title>
        <authorList>
            <person name="Gong S."/>
        </authorList>
    </citation>
    <scope>NUCLEOTIDE SEQUENCE [LARGE SCALE GENOMIC DNA]</scope>
    <source>
        <strain evidence="5">DO16091913</strain>
        <tissue evidence="5">Muscle</tissue>
    </source>
</reference>
<dbReference type="SUPFAM" id="SSF51735">
    <property type="entry name" value="NAD(P)-binding Rossmann-fold domains"/>
    <property type="match status" value="1"/>
</dbReference>
<keyword evidence="2" id="KW-0443">Lipid metabolism</keyword>
<protein>
    <submittedName>
        <fullName evidence="5">T-box transcription factor TBX10</fullName>
    </submittedName>
</protein>
<evidence type="ECO:0000256" key="4">
    <source>
        <dbReference type="RuleBase" id="RU000363"/>
    </source>
</evidence>
<dbReference type="PRINTS" id="PR00080">
    <property type="entry name" value="SDRFAMILY"/>
</dbReference>
<dbReference type="Gene3D" id="3.40.50.720">
    <property type="entry name" value="NAD(P)-binding Rossmann-like Domain"/>
    <property type="match status" value="1"/>
</dbReference>
<evidence type="ECO:0000256" key="2">
    <source>
        <dbReference type="ARBA" id="ARBA00022955"/>
    </source>
</evidence>
<name>A0A4D9DTX0_9SAUR</name>
<comment type="caution">
    <text evidence="5">The sequence shown here is derived from an EMBL/GenBank/DDBJ whole genome shotgun (WGS) entry which is preliminary data.</text>
</comment>
<gene>
    <name evidence="5" type="ORF">DR999_PMT17934</name>
</gene>
<accession>A0A4D9DTX0</accession>
<dbReference type="PANTHER" id="PTHR43899:SF10">
    <property type="entry name" value="20BETA-HYDROXYSTEROID DEHYDROGENASE TYPE 2"/>
    <property type="match status" value="1"/>
</dbReference>
<comment type="similarity">
    <text evidence="4">Belongs to the short-chain dehydrogenases/reductases (SDR) family.</text>
</comment>
<dbReference type="PRINTS" id="PR00081">
    <property type="entry name" value="GDHRDH"/>
</dbReference>
<dbReference type="PANTHER" id="PTHR43899">
    <property type="entry name" value="RH59310P"/>
    <property type="match status" value="1"/>
</dbReference>
<dbReference type="InterPro" id="IPR002347">
    <property type="entry name" value="SDR_fam"/>
</dbReference>
<reference evidence="5 6" key="2">
    <citation type="submission" date="2019-04" db="EMBL/GenBank/DDBJ databases">
        <title>The genome sequence of big-headed turtle.</title>
        <authorList>
            <person name="Gong S."/>
        </authorList>
    </citation>
    <scope>NUCLEOTIDE SEQUENCE [LARGE SCALE GENOMIC DNA]</scope>
    <source>
        <strain evidence="5">DO16091913</strain>
        <tissue evidence="5">Muscle</tissue>
    </source>
</reference>
<dbReference type="OrthoDB" id="5545019at2759"/>
<dbReference type="FunFam" id="3.40.50.720:FF:000137">
    <property type="entry name" value="Hydroxysteroid (17-beta) dehydrogenase 3"/>
    <property type="match status" value="1"/>
</dbReference>
<dbReference type="InterPro" id="IPR036291">
    <property type="entry name" value="NAD(P)-bd_dom_sf"/>
</dbReference>
<evidence type="ECO:0000256" key="1">
    <source>
        <dbReference type="ARBA" id="ARBA00022857"/>
    </source>
</evidence>
<keyword evidence="6" id="KW-1185">Reference proteome</keyword>
<organism evidence="5 6">
    <name type="scientific">Platysternon megacephalum</name>
    <name type="common">big-headed turtle</name>
    <dbReference type="NCBI Taxonomy" id="55544"/>
    <lineage>
        <taxon>Eukaryota</taxon>
        <taxon>Metazoa</taxon>
        <taxon>Chordata</taxon>
        <taxon>Craniata</taxon>
        <taxon>Vertebrata</taxon>
        <taxon>Euteleostomi</taxon>
        <taxon>Archelosauria</taxon>
        <taxon>Testudinata</taxon>
        <taxon>Testudines</taxon>
        <taxon>Cryptodira</taxon>
        <taxon>Durocryptodira</taxon>
        <taxon>Testudinoidea</taxon>
        <taxon>Platysternidae</taxon>
        <taxon>Platysternon</taxon>
    </lineage>
</organism>
<dbReference type="GO" id="GO:0006694">
    <property type="term" value="P:steroid biosynthetic process"/>
    <property type="evidence" value="ECO:0007669"/>
    <property type="project" value="UniProtKB-KW"/>
</dbReference>
<dbReference type="PIRSF" id="PIRSF000126">
    <property type="entry name" value="11-beta-HSD1"/>
    <property type="match status" value="1"/>
</dbReference>
<proteinExistence type="inferred from homology"/>
<dbReference type="EMBL" id="QXTE01000293">
    <property type="protein sequence ID" value="TFK00008.1"/>
    <property type="molecule type" value="Genomic_DNA"/>
</dbReference>
<dbReference type="GO" id="GO:0005783">
    <property type="term" value="C:endoplasmic reticulum"/>
    <property type="evidence" value="ECO:0007669"/>
    <property type="project" value="TreeGrafter"/>
</dbReference>
<keyword evidence="1" id="KW-0521">NADP</keyword>
<evidence type="ECO:0000256" key="3">
    <source>
        <dbReference type="ARBA" id="ARBA00023002"/>
    </source>
</evidence>
<dbReference type="GO" id="GO:0016491">
    <property type="term" value="F:oxidoreductase activity"/>
    <property type="evidence" value="ECO:0007669"/>
    <property type="project" value="UniProtKB-KW"/>
</dbReference>
<keyword evidence="2" id="KW-0444">Lipid biosynthesis</keyword>
<dbReference type="STRING" id="55544.A0A4D9DTX0"/>
<keyword evidence="3" id="KW-0560">Oxidoreductase</keyword>
<evidence type="ECO:0000313" key="5">
    <source>
        <dbReference type="EMBL" id="TFK00008.1"/>
    </source>
</evidence>
<sequence>MGAGGAGLPVLGALGLLLLLLLRAAWTLGRAARTHLLAARGRGAELASFGAWAVVTGATSGIGRAYAHELAKRGLNVVLISRSLQKLKQVAAEIDEQHGRSTRVIEADFTQGSEIYESIQTTLQGLEIGILVNNVGMVYAAGPVNFLDVPNIEKTLPDIVNCNMLSVAKMTRIVLPQMLTRKKGIIINLSSEMGRHPQPLITVYSATKRFVDFFSRGLEAEYRSQGILVQSVLPFIVSTNLTNNITPNCYVKTAENFAREALNTVGISSRTSGCLSHSVQSFIFELLCPEWLYLSSLGVKCTRAVWRKLETQMPSLKHEQARTHRPN</sequence>
<dbReference type="AlphaFoldDB" id="A0A4D9DTX0"/>
<keyword evidence="2" id="KW-0752">Steroid biosynthesis</keyword>